<evidence type="ECO:0000256" key="9">
    <source>
        <dbReference type="SAM" id="Phobius"/>
    </source>
</evidence>
<feature type="transmembrane region" description="Helical" evidence="9">
    <location>
        <begin position="58"/>
        <end position="76"/>
    </location>
</feature>
<evidence type="ECO:0000256" key="1">
    <source>
        <dbReference type="ARBA" id="ARBA00004141"/>
    </source>
</evidence>
<dbReference type="STRING" id="45351.A7SIA0"/>
<keyword evidence="6 8" id="KW-0675">Receptor</keyword>
<organism evidence="11 12">
    <name type="scientific">Nematostella vectensis</name>
    <name type="common">Starlet sea anemone</name>
    <dbReference type="NCBI Taxonomy" id="45351"/>
    <lineage>
        <taxon>Eukaryota</taxon>
        <taxon>Metazoa</taxon>
        <taxon>Cnidaria</taxon>
        <taxon>Anthozoa</taxon>
        <taxon>Hexacorallia</taxon>
        <taxon>Actiniaria</taxon>
        <taxon>Edwardsiidae</taxon>
        <taxon>Nematostella</taxon>
    </lineage>
</organism>
<gene>
    <name evidence="11" type="ORF">NEMVEDRAFT_v1g212697</name>
</gene>
<feature type="transmembrane region" description="Helical" evidence="9">
    <location>
        <begin position="24"/>
        <end position="46"/>
    </location>
</feature>
<dbReference type="GO" id="GO:0007186">
    <property type="term" value="P:G protein-coupled receptor signaling pathway"/>
    <property type="evidence" value="ECO:0000318"/>
    <property type="project" value="GO_Central"/>
</dbReference>
<dbReference type="SUPFAM" id="SSF81321">
    <property type="entry name" value="Family A G protein-coupled receptor-like"/>
    <property type="match status" value="1"/>
</dbReference>
<proteinExistence type="inferred from homology"/>
<dbReference type="PROSITE" id="PS00237">
    <property type="entry name" value="G_PROTEIN_RECEP_F1_1"/>
    <property type="match status" value="1"/>
</dbReference>
<feature type="transmembrane region" description="Helical" evidence="9">
    <location>
        <begin position="96"/>
        <end position="117"/>
    </location>
</feature>
<feature type="domain" description="G-protein coupled receptors family 1 profile" evidence="10">
    <location>
        <begin position="35"/>
        <end position="295"/>
    </location>
</feature>
<name>A7SIA0_NEMVE</name>
<evidence type="ECO:0000256" key="3">
    <source>
        <dbReference type="ARBA" id="ARBA00022989"/>
    </source>
</evidence>
<reference evidence="11 12" key="1">
    <citation type="journal article" date="2007" name="Science">
        <title>Sea anemone genome reveals ancestral eumetazoan gene repertoire and genomic organization.</title>
        <authorList>
            <person name="Putnam N.H."/>
            <person name="Srivastava M."/>
            <person name="Hellsten U."/>
            <person name="Dirks B."/>
            <person name="Chapman J."/>
            <person name="Salamov A."/>
            <person name="Terry A."/>
            <person name="Shapiro H."/>
            <person name="Lindquist E."/>
            <person name="Kapitonov V.V."/>
            <person name="Jurka J."/>
            <person name="Genikhovich G."/>
            <person name="Grigoriev I.V."/>
            <person name="Lucas S.M."/>
            <person name="Steele R.E."/>
            <person name="Finnerty J.R."/>
            <person name="Technau U."/>
            <person name="Martindale M.Q."/>
            <person name="Rokhsar D.S."/>
        </authorList>
    </citation>
    <scope>NUCLEOTIDE SEQUENCE [LARGE SCALE GENOMIC DNA]</scope>
    <source>
        <strain evidence="12">CH2 X CH6</strain>
    </source>
</reference>
<evidence type="ECO:0000259" key="10">
    <source>
        <dbReference type="PROSITE" id="PS50262"/>
    </source>
</evidence>
<dbReference type="HOGENOM" id="CLU_009579_6_0_1"/>
<keyword evidence="2 8" id="KW-0812">Transmembrane</keyword>
<evidence type="ECO:0000256" key="4">
    <source>
        <dbReference type="ARBA" id="ARBA00023040"/>
    </source>
</evidence>
<dbReference type="EMBL" id="DS469667">
    <property type="protein sequence ID" value="EDO36556.1"/>
    <property type="molecule type" value="Genomic_DNA"/>
</dbReference>
<dbReference type="AlphaFoldDB" id="A7SIA0"/>
<keyword evidence="7 8" id="KW-0807">Transducer</keyword>
<evidence type="ECO:0000256" key="2">
    <source>
        <dbReference type="ARBA" id="ARBA00022692"/>
    </source>
</evidence>
<sequence length="339" mass="38708">MNNSTADIASGSASTALRAMRLTLYPLTFVVGLVGNVLVCVLVFTWRKTKNFNNSRYFILNLSISDLLVLIMFIPFDLAYLENDMVWKYGLFMCKFINTLSFLSVIVSGTTLAAISVDRYRAVVHPLSPPFTFRTVSLIILVIWVYSVSTLLPFAESLTILPRGSCQNDYAWWPNYTTVQLTFVLCAFTPGFVIPITCIVVFYLLIARHLRKERENHDLLLRGDIARLRVRQNSKMIRILSCLTVAFTICILPSYTIILMVMFYKGTSSLPYIDEVHEFTRLLMTANSCLNPVLYSVVSREFRAELRGLLKRRRVKRARTTFSTTKNTSFMVSKNETPC</sequence>
<dbReference type="Pfam" id="PF00001">
    <property type="entry name" value="7tm_1"/>
    <property type="match status" value="1"/>
</dbReference>
<evidence type="ECO:0000256" key="6">
    <source>
        <dbReference type="ARBA" id="ARBA00023170"/>
    </source>
</evidence>
<evidence type="ECO:0000313" key="11">
    <source>
        <dbReference type="EMBL" id="EDO36556.1"/>
    </source>
</evidence>
<dbReference type="PRINTS" id="PR00237">
    <property type="entry name" value="GPCRRHODOPSN"/>
</dbReference>
<comment type="subcellular location">
    <subcellularLocation>
        <location evidence="1">Membrane</location>
        <topology evidence="1">Multi-pass membrane protein</topology>
    </subcellularLocation>
</comment>
<comment type="similarity">
    <text evidence="8">Belongs to the G-protein coupled receptor 1 family.</text>
</comment>
<dbReference type="InterPro" id="IPR017452">
    <property type="entry name" value="GPCR_Rhodpsn_7TM"/>
</dbReference>
<dbReference type="Gene3D" id="1.20.1070.10">
    <property type="entry name" value="Rhodopsin 7-helix transmembrane proteins"/>
    <property type="match status" value="1"/>
</dbReference>
<dbReference type="InterPro" id="IPR000276">
    <property type="entry name" value="GPCR_Rhodpsn"/>
</dbReference>
<dbReference type="PROSITE" id="PS50262">
    <property type="entry name" value="G_PROTEIN_RECEP_F1_2"/>
    <property type="match status" value="1"/>
</dbReference>
<evidence type="ECO:0000256" key="7">
    <source>
        <dbReference type="ARBA" id="ARBA00023224"/>
    </source>
</evidence>
<keyword evidence="3 9" id="KW-1133">Transmembrane helix</keyword>
<dbReference type="OrthoDB" id="5975505at2759"/>
<dbReference type="KEGG" id="nve:5507994"/>
<feature type="transmembrane region" description="Helical" evidence="9">
    <location>
        <begin position="181"/>
        <end position="206"/>
    </location>
</feature>
<dbReference type="eggNOG" id="KOG3656">
    <property type="taxonomic scope" value="Eukaryota"/>
</dbReference>
<accession>A7SIA0</accession>
<dbReference type="CDD" id="cd00637">
    <property type="entry name" value="7tm_classA_rhodopsin-like"/>
    <property type="match status" value="1"/>
</dbReference>
<dbReference type="PANTHER" id="PTHR45695:SF9">
    <property type="entry name" value="LEUCOKININ RECEPTOR"/>
    <property type="match status" value="1"/>
</dbReference>
<keyword evidence="4 8" id="KW-0297">G-protein coupled receptor</keyword>
<evidence type="ECO:0000256" key="8">
    <source>
        <dbReference type="RuleBase" id="RU000688"/>
    </source>
</evidence>
<dbReference type="GO" id="GO:0005886">
    <property type="term" value="C:plasma membrane"/>
    <property type="evidence" value="ECO:0000318"/>
    <property type="project" value="GO_Central"/>
</dbReference>
<keyword evidence="12" id="KW-1185">Reference proteome</keyword>
<dbReference type="PhylomeDB" id="A7SIA0"/>
<dbReference type="GO" id="GO:0004930">
    <property type="term" value="F:G protein-coupled receptor activity"/>
    <property type="evidence" value="ECO:0000318"/>
    <property type="project" value="GO_Central"/>
</dbReference>
<dbReference type="PANTHER" id="PTHR45695">
    <property type="entry name" value="LEUCOKININ RECEPTOR-RELATED"/>
    <property type="match status" value="1"/>
</dbReference>
<dbReference type="SMART" id="SM01381">
    <property type="entry name" value="7TM_GPCR_Srsx"/>
    <property type="match status" value="1"/>
</dbReference>
<keyword evidence="5 9" id="KW-0472">Membrane</keyword>
<evidence type="ECO:0000313" key="12">
    <source>
        <dbReference type="Proteomes" id="UP000001593"/>
    </source>
</evidence>
<dbReference type="FunFam" id="1.20.1070.10:FF:000401">
    <property type="entry name" value="Predicted protein"/>
    <property type="match status" value="1"/>
</dbReference>
<dbReference type="InParanoid" id="A7SIA0"/>
<evidence type="ECO:0000256" key="5">
    <source>
        <dbReference type="ARBA" id="ARBA00023136"/>
    </source>
</evidence>
<feature type="transmembrane region" description="Helical" evidence="9">
    <location>
        <begin position="138"/>
        <end position="161"/>
    </location>
</feature>
<protein>
    <recommendedName>
        <fullName evidence="10">G-protein coupled receptors family 1 profile domain-containing protein</fullName>
    </recommendedName>
</protein>
<dbReference type="Proteomes" id="UP000001593">
    <property type="component" value="Unassembled WGS sequence"/>
</dbReference>
<feature type="transmembrane region" description="Helical" evidence="9">
    <location>
        <begin position="237"/>
        <end position="264"/>
    </location>
</feature>